<reference evidence="2" key="1">
    <citation type="journal article" date="2019" name="Int. J. Syst. Evol. Microbiol.">
        <title>The Global Catalogue of Microorganisms (GCM) 10K type strain sequencing project: providing services to taxonomists for standard genome sequencing and annotation.</title>
        <authorList>
            <consortium name="The Broad Institute Genomics Platform"/>
            <consortium name="The Broad Institute Genome Sequencing Center for Infectious Disease"/>
            <person name="Wu L."/>
            <person name="Ma J."/>
        </authorList>
    </citation>
    <scope>NUCLEOTIDE SEQUENCE [LARGE SCALE GENOMIC DNA]</scope>
    <source>
        <strain evidence="2">JCM 16904</strain>
    </source>
</reference>
<proteinExistence type="predicted"/>
<dbReference type="EMBL" id="BAAAZP010000028">
    <property type="protein sequence ID" value="GAA3655422.1"/>
    <property type="molecule type" value="Genomic_DNA"/>
</dbReference>
<keyword evidence="2" id="KW-1185">Reference proteome</keyword>
<protein>
    <submittedName>
        <fullName evidence="1">Uncharacterized protein</fullName>
    </submittedName>
</protein>
<name>A0ABP7BD37_9ACTN</name>
<accession>A0ABP7BD37</accession>
<evidence type="ECO:0000313" key="2">
    <source>
        <dbReference type="Proteomes" id="UP001500902"/>
    </source>
</evidence>
<sequence>MTALRALACGMDAPPQEGEFEVRYVAEGGGLLRISLNEAGAVRFEVASPAQGFVSYKRCARYLRPDCSGSQHGPRCPCQ</sequence>
<comment type="caution">
    <text evidence="1">The sequence shown here is derived from an EMBL/GenBank/DDBJ whole genome shotgun (WGS) entry which is preliminary data.</text>
</comment>
<organism evidence="1 2">
    <name type="scientific">Nonomuraea antimicrobica</name>
    <dbReference type="NCBI Taxonomy" id="561173"/>
    <lineage>
        <taxon>Bacteria</taxon>
        <taxon>Bacillati</taxon>
        <taxon>Actinomycetota</taxon>
        <taxon>Actinomycetes</taxon>
        <taxon>Streptosporangiales</taxon>
        <taxon>Streptosporangiaceae</taxon>
        <taxon>Nonomuraea</taxon>
    </lineage>
</organism>
<gene>
    <name evidence="1" type="ORF">GCM10022224_018160</name>
</gene>
<dbReference type="Proteomes" id="UP001500902">
    <property type="component" value="Unassembled WGS sequence"/>
</dbReference>
<evidence type="ECO:0000313" key="1">
    <source>
        <dbReference type="EMBL" id="GAA3655422.1"/>
    </source>
</evidence>